<organism evidence="2 3">
    <name type="scientific">Desulfurella amilsii</name>
    <dbReference type="NCBI Taxonomy" id="1562698"/>
    <lineage>
        <taxon>Bacteria</taxon>
        <taxon>Pseudomonadati</taxon>
        <taxon>Campylobacterota</taxon>
        <taxon>Desulfurellia</taxon>
        <taxon>Desulfurellales</taxon>
        <taxon>Desulfurellaceae</taxon>
        <taxon>Desulfurella</taxon>
    </lineage>
</organism>
<evidence type="ECO:0008006" key="4">
    <source>
        <dbReference type="Google" id="ProtNLM"/>
    </source>
</evidence>
<dbReference type="AlphaFoldDB" id="A0A1X4XXR6"/>
<dbReference type="SUPFAM" id="SSF48452">
    <property type="entry name" value="TPR-like"/>
    <property type="match status" value="1"/>
</dbReference>
<dbReference type="Proteomes" id="UP000194141">
    <property type="component" value="Unassembled WGS sequence"/>
</dbReference>
<dbReference type="RefSeq" id="WP_086034597.1">
    <property type="nucleotide sequence ID" value="NZ_MDSU01000018.1"/>
</dbReference>
<accession>A0A1X4XXR6</accession>
<comment type="caution">
    <text evidence="2">The sequence shown here is derived from an EMBL/GenBank/DDBJ whole genome shotgun (WGS) entry which is preliminary data.</text>
</comment>
<evidence type="ECO:0000313" key="2">
    <source>
        <dbReference type="EMBL" id="OSS42342.1"/>
    </source>
</evidence>
<keyword evidence="1" id="KW-0732">Signal</keyword>
<protein>
    <recommendedName>
        <fullName evidence="4">Tetratricopeptide repeat protein</fullName>
    </recommendedName>
</protein>
<reference evidence="2 3" key="1">
    <citation type="journal article" date="2017" name="Front. Microbiol.">
        <title>Genome Sequence of Desulfurella amilsii Strain TR1 and Comparative Genomics of Desulfurellaceae Family.</title>
        <authorList>
            <person name="Florentino A.P."/>
            <person name="Stams A.J."/>
            <person name="Sanchez-Andrea I."/>
        </authorList>
    </citation>
    <scope>NUCLEOTIDE SEQUENCE [LARGE SCALE GENOMIC DNA]</scope>
    <source>
        <strain evidence="2 3">TR1</strain>
    </source>
</reference>
<dbReference type="EMBL" id="MDSU01000018">
    <property type="protein sequence ID" value="OSS42342.1"/>
    <property type="molecule type" value="Genomic_DNA"/>
</dbReference>
<gene>
    <name evidence="2" type="ORF">DESAMIL20_1895</name>
</gene>
<proteinExistence type="predicted"/>
<keyword evidence="3" id="KW-1185">Reference proteome</keyword>
<name>A0A1X4XXR6_9BACT</name>
<sequence>MIKKLFLVLFLVCLPAFSYGNTISQCVRQLKGGHVKHAIELGKLAVVLHSDNPLSYMCLGFAYEKDKHYNFAKVELQQAQILVKSQKLKNIIDNMLFRIDNHNLNTIVQKKTLKNSNDNQTVSNFQNS</sequence>
<dbReference type="STRING" id="1562698.DESAMIL20_1895"/>
<evidence type="ECO:0000313" key="3">
    <source>
        <dbReference type="Proteomes" id="UP000194141"/>
    </source>
</evidence>
<feature type="chain" id="PRO_5013253674" description="Tetratricopeptide repeat protein" evidence="1">
    <location>
        <begin position="19"/>
        <end position="128"/>
    </location>
</feature>
<feature type="signal peptide" evidence="1">
    <location>
        <begin position="1"/>
        <end position="18"/>
    </location>
</feature>
<dbReference type="InterPro" id="IPR011990">
    <property type="entry name" value="TPR-like_helical_dom_sf"/>
</dbReference>
<evidence type="ECO:0000256" key="1">
    <source>
        <dbReference type="SAM" id="SignalP"/>
    </source>
</evidence>
<dbReference type="OrthoDB" id="9939877at2"/>